<dbReference type="Pfam" id="PF01420">
    <property type="entry name" value="Methylase_S"/>
    <property type="match status" value="1"/>
</dbReference>
<dbReference type="EC" id="3.1.21.-" evidence="6"/>
<keyword evidence="7" id="KW-1185">Reference proteome</keyword>
<comment type="similarity">
    <text evidence="1">Belongs to the type-I restriction system S methylase family.</text>
</comment>
<keyword evidence="6" id="KW-0540">Nuclease</keyword>
<dbReference type="SUPFAM" id="SSF116734">
    <property type="entry name" value="DNA methylase specificity domain"/>
    <property type="match status" value="1"/>
</dbReference>
<comment type="caution">
    <text evidence="6">The sequence shown here is derived from an EMBL/GenBank/DDBJ whole genome shotgun (WGS) entry which is preliminary data.</text>
</comment>
<feature type="region of interest" description="Disordered" evidence="4">
    <location>
        <begin position="1"/>
        <end position="24"/>
    </location>
</feature>
<accession>A0ABU2TRK4</accession>
<dbReference type="Gene3D" id="3.90.220.20">
    <property type="entry name" value="DNA methylase specificity domains"/>
    <property type="match status" value="1"/>
</dbReference>
<evidence type="ECO:0000256" key="2">
    <source>
        <dbReference type="ARBA" id="ARBA00022747"/>
    </source>
</evidence>
<keyword evidence="6" id="KW-0255">Endonuclease</keyword>
<evidence type="ECO:0000259" key="5">
    <source>
        <dbReference type="Pfam" id="PF01420"/>
    </source>
</evidence>
<dbReference type="Proteomes" id="UP001183809">
    <property type="component" value="Unassembled WGS sequence"/>
</dbReference>
<evidence type="ECO:0000256" key="4">
    <source>
        <dbReference type="SAM" id="MobiDB-lite"/>
    </source>
</evidence>
<feature type="domain" description="Type I restriction modification DNA specificity" evidence="5">
    <location>
        <begin position="84"/>
        <end position="202"/>
    </location>
</feature>
<gene>
    <name evidence="6" type="ORF">RM764_10790</name>
</gene>
<sequence>MTTADSTHPDAACGEPQPPEGWQRPLLGDLCASIQAGPGLAGRESGRTATADGVPLVLPRDLSGQRIVSPEPAVVPWSAARTPERYLLAEGDILITRTGTVGRCALVTPDQSGWLYHPNLVRLRLRPQEAGSRGARAAYVTAYLSSEAAQDWIRARAAVAVIPSVSARTLGELPVLLPPPAEQETIGATLAALDDKVRAHTEIARATGEYRAALTEALMSGALAAGP</sequence>
<dbReference type="GO" id="GO:0004519">
    <property type="term" value="F:endonuclease activity"/>
    <property type="evidence" value="ECO:0007669"/>
    <property type="project" value="UniProtKB-KW"/>
</dbReference>
<evidence type="ECO:0000313" key="7">
    <source>
        <dbReference type="Proteomes" id="UP001183809"/>
    </source>
</evidence>
<dbReference type="PANTHER" id="PTHR30408">
    <property type="entry name" value="TYPE-1 RESTRICTION ENZYME ECOKI SPECIFICITY PROTEIN"/>
    <property type="match status" value="1"/>
</dbReference>
<keyword evidence="2" id="KW-0680">Restriction system</keyword>
<keyword evidence="6" id="KW-0378">Hydrolase</keyword>
<name>A0ABU2TRK4_9ACTN</name>
<dbReference type="InterPro" id="IPR000055">
    <property type="entry name" value="Restrct_endonuc_typeI_TRD"/>
</dbReference>
<organism evidence="6 7">
    <name type="scientific">Streptomyces gibsoniae</name>
    <dbReference type="NCBI Taxonomy" id="3075529"/>
    <lineage>
        <taxon>Bacteria</taxon>
        <taxon>Bacillati</taxon>
        <taxon>Actinomycetota</taxon>
        <taxon>Actinomycetes</taxon>
        <taxon>Kitasatosporales</taxon>
        <taxon>Streptomycetaceae</taxon>
        <taxon>Streptomyces</taxon>
    </lineage>
</organism>
<keyword evidence="3" id="KW-0238">DNA-binding</keyword>
<dbReference type="InterPro" id="IPR052021">
    <property type="entry name" value="Type-I_RS_S_subunit"/>
</dbReference>
<proteinExistence type="inferred from homology"/>
<evidence type="ECO:0000313" key="6">
    <source>
        <dbReference type="EMBL" id="MDT0463497.1"/>
    </source>
</evidence>
<dbReference type="RefSeq" id="WP_311694418.1">
    <property type="nucleotide sequence ID" value="NZ_JAVREY010000009.1"/>
</dbReference>
<dbReference type="EMBL" id="JAVREY010000009">
    <property type="protein sequence ID" value="MDT0463497.1"/>
    <property type="molecule type" value="Genomic_DNA"/>
</dbReference>
<evidence type="ECO:0000256" key="1">
    <source>
        <dbReference type="ARBA" id="ARBA00010923"/>
    </source>
</evidence>
<dbReference type="GO" id="GO:0016787">
    <property type="term" value="F:hydrolase activity"/>
    <property type="evidence" value="ECO:0007669"/>
    <property type="project" value="UniProtKB-KW"/>
</dbReference>
<dbReference type="InterPro" id="IPR044946">
    <property type="entry name" value="Restrct_endonuc_typeI_TRD_sf"/>
</dbReference>
<protein>
    <submittedName>
        <fullName evidence="6">Restriction endonuclease subunit S</fullName>
        <ecNumber evidence="6">3.1.21.-</ecNumber>
    </submittedName>
</protein>
<dbReference type="PANTHER" id="PTHR30408:SF12">
    <property type="entry name" value="TYPE I RESTRICTION ENZYME MJAVIII SPECIFICITY SUBUNIT"/>
    <property type="match status" value="1"/>
</dbReference>
<evidence type="ECO:0000256" key="3">
    <source>
        <dbReference type="ARBA" id="ARBA00023125"/>
    </source>
</evidence>
<reference evidence="7" key="1">
    <citation type="submission" date="2023-07" db="EMBL/GenBank/DDBJ databases">
        <title>30 novel species of actinomycetes from the DSMZ collection.</title>
        <authorList>
            <person name="Nouioui I."/>
        </authorList>
    </citation>
    <scope>NUCLEOTIDE SEQUENCE [LARGE SCALE GENOMIC DNA]</scope>
    <source>
        <strain evidence="7">DSM 41699</strain>
    </source>
</reference>